<dbReference type="SMART" id="SM00481">
    <property type="entry name" value="POLIIIAc"/>
    <property type="match status" value="1"/>
</dbReference>
<dbReference type="RefSeq" id="WP_110290144.1">
    <property type="nucleotide sequence ID" value="NZ_QICS01000001.1"/>
</dbReference>
<dbReference type="PANTHER" id="PTHR42924:SF3">
    <property type="entry name" value="POLYMERASE_HISTIDINOL PHOSPHATASE N-TERMINAL DOMAIN-CONTAINING PROTEIN"/>
    <property type="match status" value="1"/>
</dbReference>
<dbReference type="AlphaFoldDB" id="A0A318EWB6"/>
<sequence length="278" mass="31117">MNTIDLHVHSNASDGTYSPTQLVEYASKKHLSAFALTDHDTVAGVNEAIHAATQYNIKVIPGVELSTDYNNQDVHILGLFIDYTNDSFLSKLKDLNAIRAKRNDQMCYLLQKEGFDISIKKMYEKFGDTVITRAHFARYLLDHGYLSSMKEAFDSYLDVGCSCYVPKYKCSPFEAIDIILKANGVPVLAHPLLYHFNNKQLEEMVHLLKNSGLMGIEAIYSLNKNQDEANMLALARKYNLKVTGGSDFHGKNKPNIDLGIGRGNLLIPASLLEQFAFS</sequence>
<dbReference type="CDD" id="cd07438">
    <property type="entry name" value="PHP_HisPPase_AMP"/>
    <property type="match status" value="1"/>
</dbReference>
<gene>
    <name evidence="2" type="ORF">C8E03_101403</name>
</gene>
<dbReference type="GO" id="GO:0035312">
    <property type="term" value="F:5'-3' DNA exonuclease activity"/>
    <property type="evidence" value="ECO:0007669"/>
    <property type="project" value="TreeGrafter"/>
</dbReference>
<dbReference type="InterPro" id="IPR052018">
    <property type="entry name" value="PHP_domain"/>
</dbReference>
<dbReference type="GO" id="GO:0004534">
    <property type="term" value="F:5'-3' RNA exonuclease activity"/>
    <property type="evidence" value="ECO:0007669"/>
    <property type="project" value="TreeGrafter"/>
</dbReference>
<comment type="caution">
    <text evidence="2">The sequence shown here is derived from an EMBL/GenBank/DDBJ whole genome shotgun (WGS) entry which is preliminary data.</text>
</comment>
<name>A0A318EWB6_9FIRM</name>
<evidence type="ECO:0000313" key="3">
    <source>
        <dbReference type="Proteomes" id="UP000247523"/>
    </source>
</evidence>
<reference evidence="2 3" key="1">
    <citation type="submission" date="2018-05" db="EMBL/GenBank/DDBJ databases">
        <title>Genomic Encyclopedia of Type Strains, Phase IV (KMG-IV): sequencing the most valuable type-strain genomes for metagenomic binning, comparative biology and taxonomic classification.</title>
        <authorList>
            <person name="Goeker M."/>
        </authorList>
    </citation>
    <scope>NUCLEOTIDE SEQUENCE [LARGE SCALE GENOMIC DNA]</scope>
    <source>
        <strain evidence="2 3">DSM 28816</strain>
    </source>
</reference>
<evidence type="ECO:0000259" key="1">
    <source>
        <dbReference type="SMART" id="SM00481"/>
    </source>
</evidence>
<proteinExistence type="predicted"/>
<dbReference type="Proteomes" id="UP000247523">
    <property type="component" value="Unassembled WGS sequence"/>
</dbReference>
<feature type="domain" description="Polymerase/histidinol phosphatase N-terminal" evidence="1">
    <location>
        <begin position="4"/>
        <end position="69"/>
    </location>
</feature>
<dbReference type="EMBL" id="QICS01000001">
    <property type="protein sequence ID" value="PXV95773.1"/>
    <property type="molecule type" value="Genomic_DNA"/>
</dbReference>
<protein>
    <recommendedName>
        <fullName evidence="1">Polymerase/histidinol phosphatase N-terminal domain-containing protein</fullName>
    </recommendedName>
</protein>
<evidence type="ECO:0000313" key="2">
    <source>
        <dbReference type="EMBL" id="PXV95773.1"/>
    </source>
</evidence>
<dbReference type="InterPro" id="IPR004013">
    <property type="entry name" value="PHP_dom"/>
</dbReference>
<dbReference type="SUPFAM" id="SSF89550">
    <property type="entry name" value="PHP domain-like"/>
    <property type="match status" value="1"/>
</dbReference>
<dbReference type="Pfam" id="PF02811">
    <property type="entry name" value="PHP"/>
    <property type="match status" value="1"/>
</dbReference>
<organism evidence="2 3">
    <name type="scientific">Lachnotalea glycerini</name>
    <dbReference type="NCBI Taxonomy" id="1763509"/>
    <lineage>
        <taxon>Bacteria</taxon>
        <taxon>Bacillati</taxon>
        <taxon>Bacillota</taxon>
        <taxon>Clostridia</taxon>
        <taxon>Lachnospirales</taxon>
        <taxon>Lachnospiraceae</taxon>
        <taxon>Lachnotalea</taxon>
    </lineage>
</organism>
<dbReference type="Gene3D" id="3.20.20.140">
    <property type="entry name" value="Metal-dependent hydrolases"/>
    <property type="match status" value="1"/>
</dbReference>
<dbReference type="InterPro" id="IPR016195">
    <property type="entry name" value="Pol/histidinol_Pase-like"/>
</dbReference>
<accession>A0A318EWB6</accession>
<dbReference type="PANTHER" id="PTHR42924">
    <property type="entry name" value="EXONUCLEASE"/>
    <property type="match status" value="1"/>
</dbReference>
<dbReference type="InterPro" id="IPR003141">
    <property type="entry name" value="Pol/His_phosphatase_N"/>
</dbReference>
<dbReference type="Gene3D" id="1.10.150.650">
    <property type="match status" value="1"/>
</dbReference>